<keyword evidence="6" id="KW-0695">RNA-directed DNA polymerase</keyword>
<dbReference type="Gene3D" id="3.30.70.270">
    <property type="match status" value="1"/>
</dbReference>
<evidence type="ECO:0000256" key="6">
    <source>
        <dbReference type="ARBA" id="ARBA00022918"/>
    </source>
</evidence>
<dbReference type="GO" id="GO:0004523">
    <property type="term" value="F:RNA-DNA hybrid ribonuclease activity"/>
    <property type="evidence" value="ECO:0007669"/>
    <property type="project" value="InterPro"/>
</dbReference>
<accession>A0AAW2WUS2</accession>
<dbReference type="EMBL" id="JACGWN010000007">
    <property type="protein sequence ID" value="KAL0445178.1"/>
    <property type="molecule type" value="Genomic_DNA"/>
</dbReference>
<name>A0AAW2WUS2_9LAMI</name>
<dbReference type="Gene3D" id="3.30.420.10">
    <property type="entry name" value="Ribonuclease H-like superfamily/Ribonuclease H"/>
    <property type="match status" value="2"/>
</dbReference>
<dbReference type="InterPro" id="IPR002156">
    <property type="entry name" value="RNaseH_domain"/>
</dbReference>
<keyword evidence="3" id="KW-0540">Nuclease</keyword>
<evidence type="ECO:0000256" key="5">
    <source>
        <dbReference type="ARBA" id="ARBA00022801"/>
    </source>
</evidence>
<dbReference type="CDD" id="cd01647">
    <property type="entry name" value="RT_LTR"/>
    <property type="match status" value="1"/>
</dbReference>
<keyword evidence="5" id="KW-0378">Hydrolase</keyword>
<evidence type="ECO:0000313" key="8">
    <source>
        <dbReference type="EMBL" id="KAL0445178.1"/>
    </source>
</evidence>
<comment type="caution">
    <text evidence="8">The sequence shown here is derived from an EMBL/GenBank/DDBJ whole genome shotgun (WGS) entry which is preliminary data.</text>
</comment>
<dbReference type="CDD" id="cd09279">
    <property type="entry name" value="RNase_HI_like"/>
    <property type="match status" value="1"/>
</dbReference>
<dbReference type="SUPFAM" id="SSF56672">
    <property type="entry name" value="DNA/RNA polymerases"/>
    <property type="match status" value="1"/>
</dbReference>
<keyword evidence="4" id="KW-0255">Endonuclease</keyword>
<dbReference type="InterPro" id="IPR043128">
    <property type="entry name" value="Rev_trsase/Diguanyl_cyclase"/>
</dbReference>
<reference evidence="8" key="2">
    <citation type="journal article" date="2024" name="Plant">
        <title>Genomic evolution and insights into agronomic trait innovations of Sesamum species.</title>
        <authorList>
            <person name="Miao H."/>
            <person name="Wang L."/>
            <person name="Qu L."/>
            <person name="Liu H."/>
            <person name="Sun Y."/>
            <person name="Le M."/>
            <person name="Wang Q."/>
            <person name="Wei S."/>
            <person name="Zheng Y."/>
            <person name="Lin W."/>
            <person name="Duan Y."/>
            <person name="Cao H."/>
            <person name="Xiong S."/>
            <person name="Wang X."/>
            <person name="Wei L."/>
            <person name="Li C."/>
            <person name="Ma Q."/>
            <person name="Ju M."/>
            <person name="Zhao R."/>
            <person name="Li G."/>
            <person name="Mu C."/>
            <person name="Tian Q."/>
            <person name="Mei H."/>
            <person name="Zhang T."/>
            <person name="Gao T."/>
            <person name="Zhang H."/>
        </authorList>
    </citation>
    <scope>NUCLEOTIDE SEQUENCE</scope>
    <source>
        <strain evidence="8">KEN1</strain>
    </source>
</reference>
<evidence type="ECO:0000256" key="1">
    <source>
        <dbReference type="ARBA" id="ARBA00022679"/>
    </source>
</evidence>
<feature type="domain" description="RNase H type-1" evidence="7">
    <location>
        <begin position="290"/>
        <end position="419"/>
    </location>
</feature>
<sequence>MEAIEEVKMIEFFGDPLKAVKIGSSLDPPFEHDLINFLQGHSDVYAWETSDMQGISPEVMVHKLNLHPEARPIKQKKRSFGTERNKIIKKEVEKLLKVNYIRPVQYPEWLENVVLVAKSNGKWRMCINFTDLNRACPKDSFPLPRIDAMIDSTSGCKLMSFFDAFRGCNQIRLAQKIKKKLVSSWNKERIITRKTLQGPEDRYPQIEKLALALVTATRKLRPYFQSHPVVVLTNHPLKKILADLNISGRMVKWSIELRKHGIEYQPRPAIKSQPIADFISELIGTDDPQKTEWWKIFVDGSSTSLGSGAGIVVEIPQGDILQYAIKFDFTTSNNEAEYEALIAWGKLALAAGAKHLKAHSDSQLVVNQIRGDYEAKGSKMTKYLSCIQTSMRKFDEFAIEQIPRSKNEEAAQLAKLASQDKVEYVLREIHEGSHGNYSEGRALASKALRTTPRRSTGESPFSLVYGTEVIVPVEIGEETLRVQQYEPTNNGLERQMDLDLIQELRNNENTRTTAYKAIMAKAYNSKVRRREFQVGDLVLRRADATKNLEKLDTKWEGGRTK</sequence>
<dbReference type="SUPFAM" id="SSF53098">
    <property type="entry name" value="Ribonuclease H-like"/>
    <property type="match status" value="1"/>
</dbReference>
<protein>
    <recommendedName>
        <fullName evidence="7">RNase H type-1 domain-containing protein</fullName>
    </recommendedName>
</protein>
<dbReference type="AlphaFoldDB" id="A0AAW2WUS2"/>
<gene>
    <name evidence="8" type="ORF">Slati_2240500</name>
</gene>
<dbReference type="InterPro" id="IPR012337">
    <property type="entry name" value="RNaseH-like_sf"/>
</dbReference>
<dbReference type="InterPro" id="IPR036397">
    <property type="entry name" value="RNaseH_sf"/>
</dbReference>
<dbReference type="GO" id="GO:0003964">
    <property type="term" value="F:RNA-directed DNA polymerase activity"/>
    <property type="evidence" value="ECO:0007669"/>
    <property type="project" value="UniProtKB-KW"/>
</dbReference>
<organism evidence="8">
    <name type="scientific">Sesamum latifolium</name>
    <dbReference type="NCBI Taxonomy" id="2727402"/>
    <lineage>
        <taxon>Eukaryota</taxon>
        <taxon>Viridiplantae</taxon>
        <taxon>Streptophyta</taxon>
        <taxon>Embryophyta</taxon>
        <taxon>Tracheophyta</taxon>
        <taxon>Spermatophyta</taxon>
        <taxon>Magnoliopsida</taxon>
        <taxon>eudicotyledons</taxon>
        <taxon>Gunneridae</taxon>
        <taxon>Pentapetalae</taxon>
        <taxon>asterids</taxon>
        <taxon>lamiids</taxon>
        <taxon>Lamiales</taxon>
        <taxon>Pedaliaceae</taxon>
        <taxon>Sesamum</taxon>
    </lineage>
</organism>
<keyword evidence="2" id="KW-0548">Nucleotidyltransferase</keyword>
<dbReference type="InterPro" id="IPR041373">
    <property type="entry name" value="RT_RNaseH"/>
</dbReference>
<dbReference type="PANTHER" id="PTHR48475">
    <property type="entry name" value="RIBONUCLEASE H"/>
    <property type="match status" value="1"/>
</dbReference>
<dbReference type="GO" id="GO:0003676">
    <property type="term" value="F:nucleic acid binding"/>
    <property type="evidence" value="ECO:0007669"/>
    <property type="project" value="InterPro"/>
</dbReference>
<keyword evidence="1" id="KW-0808">Transferase</keyword>
<evidence type="ECO:0000259" key="7">
    <source>
        <dbReference type="PROSITE" id="PS50879"/>
    </source>
</evidence>
<proteinExistence type="predicted"/>
<reference evidence="8" key="1">
    <citation type="submission" date="2020-06" db="EMBL/GenBank/DDBJ databases">
        <authorList>
            <person name="Li T."/>
            <person name="Hu X."/>
            <person name="Zhang T."/>
            <person name="Song X."/>
            <person name="Zhang H."/>
            <person name="Dai N."/>
            <person name="Sheng W."/>
            <person name="Hou X."/>
            <person name="Wei L."/>
        </authorList>
    </citation>
    <scope>NUCLEOTIDE SEQUENCE</scope>
    <source>
        <strain evidence="8">KEN1</strain>
        <tissue evidence="8">Leaf</tissue>
    </source>
</reference>
<evidence type="ECO:0000256" key="2">
    <source>
        <dbReference type="ARBA" id="ARBA00022695"/>
    </source>
</evidence>
<dbReference type="Gene3D" id="3.10.10.10">
    <property type="entry name" value="HIV Type 1 Reverse Transcriptase, subunit A, domain 1"/>
    <property type="match status" value="1"/>
</dbReference>
<dbReference type="Pfam" id="PF13456">
    <property type="entry name" value="RVT_3"/>
    <property type="match status" value="1"/>
</dbReference>
<evidence type="ECO:0000256" key="4">
    <source>
        <dbReference type="ARBA" id="ARBA00022759"/>
    </source>
</evidence>
<dbReference type="InterPro" id="IPR043502">
    <property type="entry name" value="DNA/RNA_pol_sf"/>
</dbReference>
<dbReference type="Pfam" id="PF17917">
    <property type="entry name" value="RT_RNaseH"/>
    <property type="match status" value="1"/>
</dbReference>
<evidence type="ECO:0000256" key="3">
    <source>
        <dbReference type="ARBA" id="ARBA00022722"/>
    </source>
</evidence>
<dbReference type="PROSITE" id="PS50879">
    <property type="entry name" value="RNASE_H_1"/>
    <property type="match status" value="1"/>
</dbReference>
<dbReference type="PANTHER" id="PTHR48475:SF2">
    <property type="entry name" value="RIBONUCLEASE H"/>
    <property type="match status" value="1"/>
</dbReference>